<evidence type="ECO:0000313" key="3">
    <source>
        <dbReference type="EMBL" id="MDI9234471.1"/>
    </source>
</evidence>
<accession>A0ABT6X8L4</accession>
<evidence type="ECO:0000256" key="2">
    <source>
        <dbReference type="SAM" id="Phobius"/>
    </source>
</evidence>
<feature type="compositionally biased region" description="Polar residues" evidence="1">
    <location>
        <begin position="145"/>
        <end position="162"/>
    </location>
</feature>
<dbReference type="InterPro" id="IPR010982">
    <property type="entry name" value="Lambda_DNA-bd_dom_sf"/>
</dbReference>
<organism evidence="3 4">
    <name type="scientific">Limnohabitans lacus</name>
    <dbReference type="NCBI Taxonomy" id="3045173"/>
    <lineage>
        <taxon>Bacteria</taxon>
        <taxon>Pseudomonadati</taxon>
        <taxon>Pseudomonadota</taxon>
        <taxon>Betaproteobacteria</taxon>
        <taxon>Burkholderiales</taxon>
        <taxon>Comamonadaceae</taxon>
        <taxon>Limnohabitans</taxon>
    </lineage>
</organism>
<dbReference type="RefSeq" id="WP_283224837.1">
    <property type="nucleotide sequence ID" value="NZ_JASGBH010000008.1"/>
</dbReference>
<evidence type="ECO:0000256" key="1">
    <source>
        <dbReference type="SAM" id="MobiDB-lite"/>
    </source>
</evidence>
<dbReference type="EMBL" id="JASGBH010000008">
    <property type="protein sequence ID" value="MDI9234471.1"/>
    <property type="molecule type" value="Genomic_DNA"/>
</dbReference>
<proteinExistence type="predicted"/>
<reference evidence="3" key="1">
    <citation type="submission" date="2023-05" db="EMBL/GenBank/DDBJ databases">
        <title>Limnohabitans sp. strain HM2-2 Genome sequencing and assembly.</title>
        <authorList>
            <person name="Jung Y."/>
        </authorList>
    </citation>
    <scope>NUCLEOTIDE SEQUENCE</scope>
    <source>
        <strain evidence="3">HM2-2</strain>
    </source>
</reference>
<dbReference type="Gene3D" id="1.10.260.40">
    <property type="entry name" value="lambda repressor-like DNA-binding domains"/>
    <property type="match status" value="1"/>
</dbReference>
<dbReference type="Proteomes" id="UP001431902">
    <property type="component" value="Unassembled WGS sequence"/>
</dbReference>
<name>A0ABT6X8L4_9BURK</name>
<dbReference type="SUPFAM" id="SSF47413">
    <property type="entry name" value="lambda repressor-like DNA-binding domains"/>
    <property type="match status" value="1"/>
</dbReference>
<feature type="region of interest" description="Disordered" evidence="1">
    <location>
        <begin position="136"/>
        <end position="171"/>
    </location>
</feature>
<sequence length="244" mass="26439">MQDLKLSTPSRSLGLMGRTALPGQARTLQKANQSALAQLGAGSDTPGDPKGRVLRHLRLQQGIDPSSLATRACMSLSQLYELENGGHSRFYSESLRRQAGRRVAKLLGADWDDMEMAPDRPAQVTSNVVHLPHPAHQHLAKKSDTPANHPSTQSTADTSTNHLSDDLCDKATAHDDSPVGLGLSAPASETLLVQAPPAQTSTAQAKKKFLSGWRTVLTAWSMFAAAAGIYLFAQYSPYRLYWPW</sequence>
<protein>
    <submittedName>
        <fullName evidence="3">Helix-turn-helix transcriptional regulator</fullName>
    </submittedName>
</protein>
<feature type="transmembrane region" description="Helical" evidence="2">
    <location>
        <begin position="216"/>
        <end position="235"/>
    </location>
</feature>
<keyword evidence="2" id="KW-0812">Transmembrane</keyword>
<keyword evidence="2" id="KW-0472">Membrane</keyword>
<evidence type="ECO:0000313" key="4">
    <source>
        <dbReference type="Proteomes" id="UP001431902"/>
    </source>
</evidence>
<dbReference type="Pfam" id="PF13560">
    <property type="entry name" value="HTH_31"/>
    <property type="match status" value="1"/>
</dbReference>
<comment type="caution">
    <text evidence="3">The sequence shown here is derived from an EMBL/GenBank/DDBJ whole genome shotgun (WGS) entry which is preliminary data.</text>
</comment>
<gene>
    <name evidence="3" type="ORF">QLQ16_11575</name>
</gene>
<keyword evidence="2" id="KW-1133">Transmembrane helix</keyword>
<keyword evidence="4" id="KW-1185">Reference proteome</keyword>